<accession>A0A8C5CRX0</accession>
<dbReference type="GO" id="GO:1903426">
    <property type="term" value="P:regulation of reactive oxygen species biosynthetic process"/>
    <property type="evidence" value="ECO:0007669"/>
    <property type="project" value="Ensembl"/>
</dbReference>
<dbReference type="PANTHER" id="PTHR16943">
    <property type="entry name" value="2-METHYLCITRATE DEHYDRATASE-RELATED"/>
    <property type="match status" value="1"/>
</dbReference>
<dbReference type="GeneID" id="115532896"/>
<dbReference type="GO" id="GO:0042742">
    <property type="term" value="P:defense response to bacterium"/>
    <property type="evidence" value="ECO:0007669"/>
    <property type="project" value="Ensembl"/>
</dbReference>
<protein>
    <submittedName>
        <fullName evidence="4">Aconitate decarboxylase 1</fullName>
    </submittedName>
</protein>
<comment type="similarity">
    <text evidence="1">Belongs to the PrpD family.</text>
</comment>
<dbReference type="SUPFAM" id="SSF103378">
    <property type="entry name" value="2-methylcitrate dehydratase PrpD"/>
    <property type="match status" value="1"/>
</dbReference>
<dbReference type="Ensembl" id="ENSGMOT00000049809.1">
    <property type="protein sequence ID" value="ENSGMOP00000062256.1"/>
    <property type="gene ID" value="ENSGMOG00000035641.1"/>
</dbReference>
<dbReference type="InterPro" id="IPR042188">
    <property type="entry name" value="MmgE/PrpD_sf_2"/>
</dbReference>
<dbReference type="AlphaFoldDB" id="A0A8C5CRX0"/>
<dbReference type="GO" id="GO:0005739">
    <property type="term" value="C:mitochondrion"/>
    <property type="evidence" value="ECO:0007669"/>
    <property type="project" value="TreeGrafter"/>
</dbReference>
<evidence type="ECO:0000259" key="2">
    <source>
        <dbReference type="Pfam" id="PF03972"/>
    </source>
</evidence>
<dbReference type="InterPro" id="IPR005656">
    <property type="entry name" value="MmgE_PrpD"/>
</dbReference>
<proteinExistence type="inferred from homology"/>
<dbReference type="Gene3D" id="1.10.4100.10">
    <property type="entry name" value="2-methylcitrate dehydratase PrpD"/>
    <property type="match status" value="1"/>
</dbReference>
<dbReference type="GeneTree" id="ENSGT00390000015700"/>
<dbReference type="GO" id="GO:0047613">
    <property type="term" value="F:aconitate decarboxylase activity"/>
    <property type="evidence" value="ECO:0007669"/>
    <property type="project" value="TreeGrafter"/>
</dbReference>
<dbReference type="Pfam" id="PF03972">
    <property type="entry name" value="MmgE_PrpD_N"/>
    <property type="match status" value="1"/>
</dbReference>
<feature type="domain" description="MmgE/PrpD C-terminal" evidence="3">
    <location>
        <begin position="272"/>
        <end position="447"/>
    </location>
</feature>
<dbReference type="InterPro" id="IPR036148">
    <property type="entry name" value="MmgE/PrpD_sf"/>
</dbReference>
<evidence type="ECO:0000313" key="5">
    <source>
        <dbReference type="Proteomes" id="UP000694546"/>
    </source>
</evidence>
<dbReference type="Pfam" id="PF19305">
    <property type="entry name" value="MmgE_PrpD_C"/>
    <property type="match status" value="1"/>
</dbReference>
<name>A0A8C5CRX0_GADMO</name>
<dbReference type="OMA" id="KFHASCR"/>
<dbReference type="InterPro" id="IPR045336">
    <property type="entry name" value="MmgE_PrpD_N"/>
</dbReference>
<keyword evidence="5" id="KW-1185">Reference proteome</keyword>
<reference evidence="4" key="1">
    <citation type="submission" date="2025-08" db="UniProtKB">
        <authorList>
            <consortium name="Ensembl"/>
        </authorList>
    </citation>
    <scope>IDENTIFICATION</scope>
</reference>
<organism evidence="4 5">
    <name type="scientific">Gadus morhua</name>
    <name type="common">Atlantic cod</name>
    <dbReference type="NCBI Taxonomy" id="8049"/>
    <lineage>
        <taxon>Eukaryota</taxon>
        <taxon>Metazoa</taxon>
        <taxon>Chordata</taxon>
        <taxon>Craniata</taxon>
        <taxon>Vertebrata</taxon>
        <taxon>Euteleostomi</taxon>
        <taxon>Actinopterygii</taxon>
        <taxon>Neopterygii</taxon>
        <taxon>Teleostei</taxon>
        <taxon>Neoteleostei</taxon>
        <taxon>Acanthomorphata</taxon>
        <taxon>Zeiogadaria</taxon>
        <taxon>Gadariae</taxon>
        <taxon>Gadiformes</taxon>
        <taxon>Gadoidei</taxon>
        <taxon>Gadidae</taxon>
        <taxon>Gadus</taxon>
    </lineage>
</organism>
<gene>
    <name evidence="4" type="primary">ACOD1</name>
    <name evidence="4" type="synonym">acod1</name>
</gene>
<dbReference type="FunFam" id="1.10.4100.10:FF:000002">
    <property type="entry name" value="Aconitate decarboxylase 1"/>
    <property type="match status" value="1"/>
</dbReference>
<dbReference type="PANTHER" id="PTHR16943:SF11">
    <property type="entry name" value="CIS-ACONITATE DECARBOXYLASE"/>
    <property type="match status" value="1"/>
</dbReference>
<dbReference type="InterPro" id="IPR042183">
    <property type="entry name" value="MmgE/PrpD_sf_1"/>
</dbReference>
<dbReference type="Proteomes" id="UP000694546">
    <property type="component" value="Chromosome 20"/>
</dbReference>
<dbReference type="CTD" id="730249"/>
<sequence>MLRKNVTRSFGAAISGLGRGHLTERVISRSKRMMLDTLGVGLIGTQTEVYNKALRYSQSFTSRDQSQVWGRAETALPPQYAAFVNGVAVHSMDFDDTWHPATHPSGAILPAVLALAEVLPRKLTGLDLILAFNIGIEVQGRLLSFSREALNIPQRFHPPTVVGVMGSAAASANLLGLSPAQCTHALAIASSFAGSPLANAATPTKPLHMGNAAGRGLEAAWLAWMGLEGNPDVLDLESGFGVFFNEYNPSALADVGGFEWALESQSVAVKSFPAHLGMHWVAEAALAAKAELRSGGESSNNTNHLDQVRSVTLRVPASKYINRTCPSSEHQARHSFQFNACSALLDDRVTVESFSDAQRNRPALRELLSKVRVESPEDNHPSFDKMYCEVVIETHLGNRYAGRCDTFYGHWRRPLSQEDLERKFRDNASTVLSSEGVEGILEVVGNMERITDSSALGLYLQMTSNQ</sequence>
<dbReference type="Gene3D" id="3.30.1330.120">
    <property type="entry name" value="2-methylcitrate dehydratase PrpD"/>
    <property type="match status" value="1"/>
</dbReference>
<dbReference type="RefSeq" id="XP_030198781.1">
    <property type="nucleotide sequence ID" value="XM_030342921.1"/>
</dbReference>
<feature type="domain" description="MmgE/PrpD N-terminal" evidence="2">
    <location>
        <begin position="14"/>
        <end position="247"/>
    </location>
</feature>
<evidence type="ECO:0000259" key="3">
    <source>
        <dbReference type="Pfam" id="PF19305"/>
    </source>
</evidence>
<dbReference type="OrthoDB" id="10267976at2759"/>
<dbReference type="InterPro" id="IPR045337">
    <property type="entry name" value="MmgE_PrpD_C"/>
</dbReference>
<dbReference type="KEGG" id="gmh:115532896"/>
<reference evidence="4" key="2">
    <citation type="submission" date="2025-09" db="UniProtKB">
        <authorList>
            <consortium name="Ensembl"/>
        </authorList>
    </citation>
    <scope>IDENTIFICATION</scope>
</reference>
<evidence type="ECO:0000256" key="1">
    <source>
        <dbReference type="ARBA" id="ARBA00006174"/>
    </source>
</evidence>
<evidence type="ECO:0000313" key="4">
    <source>
        <dbReference type="Ensembl" id="ENSGMOP00000062256.1"/>
    </source>
</evidence>